<keyword evidence="5" id="KW-1185">Reference proteome</keyword>
<dbReference type="Gene3D" id="2.40.50.1020">
    <property type="entry name" value="LytTr DNA-binding domain"/>
    <property type="match status" value="1"/>
</dbReference>
<feature type="domain" description="HTH LytTR-type" evidence="3">
    <location>
        <begin position="134"/>
        <end position="233"/>
    </location>
</feature>
<sequence>MTMDILTCLIVDDEPLAVEGMRFYLEQIDGVIVADHCYSALEARKKLRDAPVDLIFLDINMPGISGLELLECLENPPMAILTTAYSEYALEGYRLDVVDYLLKPIALPRLLRAVEKAQVKKSQIGQSELAKNELYIKHEDCYVRIEPQEIVFVEAMQNYVRIHTVKGTYVSHQTLSALIEKLGNKSFYQIHKSFLVNTTCIDSIKGNRVIVNGQELPLSKHRKEDFFKKIVNI</sequence>
<evidence type="ECO:0000313" key="4">
    <source>
        <dbReference type="EMBL" id="TDQ78191.1"/>
    </source>
</evidence>
<evidence type="ECO:0000259" key="3">
    <source>
        <dbReference type="PROSITE" id="PS50930"/>
    </source>
</evidence>
<dbReference type="SMART" id="SM00448">
    <property type="entry name" value="REC"/>
    <property type="match status" value="1"/>
</dbReference>
<proteinExistence type="predicted"/>
<feature type="domain" description="Response regulatory" evidence="2">
    <location>
        <begin position="7"/>
        <end position="118"/>
    </location>
</feature>
<dbReference type="GO" id="GO:0003677">
    <property type="term" value="F:DNA binding"/>
    <property type="evidence" value="ECO:0007669"/>
    <property type="project" value="InterPro"/>
</dbReference>
<dbReference type="InterPro" id="IPR007492">
    <property type="entry name" value="LytTR_DNA-bd_dom"/>
</dbReference>
<dbReference type="PROSITE" id="PS50930">
    <property type="entry name" value="HTH_LYTTR"/>
    <property type="match status" value="1"/>
</dbReference>
<reference evidence="4 5" key="1">
    <citation type="submission" date="2019-03" db="EMBL/GenBank/DDBJ databases">
        <title>Genomic Encyclopedia of Archaeal and Bacterial Type Strains, Phase II (KMG-II): from individual species to whole genera.</title>
        <authorList>
            <person name="Goeker M."/>
        </authorList>
    </citation>
    <scope>NUCLEOTIDE SEQUENCE [LARGE SCALE GENOMIC DNA]</scope>
    <source>
        <strain evidence="4 5">DSM 28353</strain>
    </source>
</reference>
<organism evidence="4 5">
    <name type="scientific">Sphingobacterium yanglingense</name>
    <dbReference type="NCBI Taxonomy" id="1437280"/>
    <lineage>
        <taxon>Bacteria</taxon>
        <taxon>Pseudomonadati</taxon>
        <taxon>Bacteroidota</taxon>
        <taxon>Sphingobacteriia</taxon>
        <taxon>Sphingobacteriales</taxon>
        <taxon>Sphingobacteriaceae</taxon>
        <taxon>Sphingobacterium</taxon>
    </lineage>
</organism>
<protein>
    <submittedName>
        <fullName evidence="4">LytTR family two component transcriptional regulator</fullName>
    </submittedName>
</protein>
<accession>A0A4R6WIM1</accession>
<dbReference type="Gene3D" id="3.40.50.2300">
    <property type="match status" value="1"/>
</dbReference>
<dbReference type="PANTHER" id="PTHR37299:SF1">
    <property type="entry name" value="STAGE 0 SPORULATION PROTEIN A HOMOLOG"/>
    <property type="match status" value="1"/>
</dbReference>
<dbReference type="Pfam" id="PF04397">
    <property type="entry name" value="LytTR"/>
    <property type="match status" value="1"/>
</dbReference>
<dbReference type="OrthoDB" id="9787344at2"/>
<gene>
    <name evidence="4" type="ORF">CLV99_2170</name>
</gene>
<dbReference type="SUPFAM" id="SSF52172">
    <property type="entry name" value="CheY-like"/>
    <property type="match status" value="1"/>
</dbReference>
<dbReference type="GO" id="GO:0000156">
    <property type="term" value="F:phosphorelay response regulator activity"/>
    <property type="evidence" value="ECO:0007669"/>
    <property type="project" value="InterPro"/>
</dbReference>
<dbReference type="InterPro" id="IPR046947">
    <property type="entry name" value="LytR-like"/>
</dbReference>
<dbReference type="AlphaFoldDB" id="A0A4R6WIM1"/>
<name>A0A4R6WIM1_9SPHI</name>
<dbReference type="InterPro" id="IPR001789">
    <property type="entry name" value="Sig_transdc_resp-reg_receiver"/>
</dbReference>
<comment type="caution">
    <text evidence="4">The sequence shown here is derived from an EMBL/GenBank/DDBJ whole genome shotgun (WGS) entry which is preliminary data.</text>
</comment>
<feature type="modified residue" description="4-aspartylphosphate" evidence="1">
    <location>
        <position position="58"/>
    </location>
</feature>
<dbReference type="Proteomes" id="UP000295292">
    <property type="component" value="Unassembled WGS sequence"/>
</dbReference>
<dbReference type="InterPro" id="IPR011006">
    <property type="entry name" value="CheY-like_superfamily"/>
</dbReference>
<dbReference type="Pfam" id="PF00072">
    <property type="entry name" value="Response_reg"/>
    <property type="match status" value="1"/>
</dbReference>
<dbReference type="SMART" id="SM00850">
    <property type="entry name" value="LytTR"/>
    <property type="match status" value="1"/>
</dbReference>
<evidence type="ECO:0000256" key="1">
    <source>
        <dbReference type="PROSITE-ProRule" id="PRU00169"/>
    </source>
</evidence>
<evidence type="ECO:0000259" key="2">
    <source>
        <dbReference type="PROSITE" id="PS50110"/>
    </source>
</evidence>
<dbReference type="PANTHER" id="PTHR37299">
    <property type="entry name" value="TRANSCRIPTIONAL REGULATOR-RELATED"/>
    <property type="match status" value="1"/>
</dbReference>
<keyword evidence="1" id="KW-0597">Phosphoprotein</keyword>
<dbReference type="EMBL" id="SNYV01000013">
    <property type="protein sequence ID" value="TDQ78191.1"/>
    <property type="molecule type" value="Genomic_DNA"/>
</dbReference>
<dbReference type="PROSITE" id="PS50110">
    <property type="entry name" value="RESPONSE_REGULATORY"/>
    <property type="match status" value="1"/>
</dbReference>
<evidence type="ECO:0000313" key="5">
    <source>
        <dbReference type="Proteomes" id="UP000295292"/>
    </source>
</evidence>